<evidence type="ECO:0000256" key="1">
    <source>
        <dbReference type="SAM" id="MobiDB-lite"/>
    </source>
</evidence>
<dbReference type="Proteomes" id="UP000253958">
    <property type="component" value="Chromosome"/>
</dbReference>
<evidence type="ECO:0000313" key="2">
    <source>
        <dbReference type="EMBL" id="AXH89435.1"/>
    </source>
</evidence>
<accession>A0A6N3JUJ0</accession>
<gene>
    <name evidence="2" type="ORF">DVH21_05495</name>
</gene>
<feature type="region of interest" description="Disordered" evidence="1">
    <location>
        <begin position="270"/>
        <end position="292"/>
    </location>
</feature>
<name>A0A6N3JUJ0_9ACTN</name>
<protein>
    <submittedName>
        <fullName evidence="2">Uncharacterized protein</fullName>
    </submittedName>
</protein>
<dbReference type="EMBL" id="CP031263">
    <property type="protein sequence ID" value="AXH89435.1"/>
    <property type="molecule type" value="Genomic_DNA"/>
</dbReference>
<feature type="compositionally biased region" description="Acidic residues" evidence="1">
    <location>
        <begin position="273"/>
        <end position="282"/>
    </location>
</feature>
<dbReference type="RefSeq" id="WP_114918989.1">
    <property type="nucleotide sequence ID" value="NZ_CP031263.1"/>
</dbReference>
<reference evidence="2 3" key="1">
    <citation type="submission" date="2018-07" db="EMBL/GenBank/DDBJ databases">
        <authorList>
            <person name="Ye Y."/>
        </authorList>
    </citation>
    <scope>NUCLEOTIDE SEQUENCE [LARGE SCALE GENOMIC DNA]</scope>
    <source>
        <strain evidence="3">H14(2018)</strain>
    </source>
</reference>
<reference evidence="2 3" key="2">
    <citation type="submission" date="2018-08" db="EMBL/GenBank/DDBJ databases">
        <title>Streptomyces kandeliansis sp. nov., an endophytic bacterium isolated from mangrove plant.</title>
        <authorList>
            <person name="Wang R."/>
        </authorList>
    </citation>
    <scope>NUCLEOTIDE SEQUENCE [LARGE SCALE GENOMIC DNA]</scope>
    <source>
        <strain evidence="3">H14(2018)</strain>
    </source>
</reference>
<dbReference type="AlphaFoldDB" id="A0A6N3JUJ0"/>
<proteinExistence type="predicted"/>
<evidence type="ECO:0000313" key="3">
    <source>
        <dbReference type="Proteomes" id="UP000253958"/>
    </source>
</evidence>
<organism evidence="2 3">
    <name type="scientific">Micromonospora aurantiaca</name>
    <name type="common">nom. illeg.</name>
    <dbReference type="NCBI Taxonomy" id="47850"/>
    <lineage>
        <taxon>Bacteria</taxon>
        <taxon>Bacillati</taxon>
        <taxon>Actinomycetota</taxon>
        <taxon>Actinomycetes</taxon>
        <taxon>Micromonosporales</taxon>
        <taxon>Micromonosporaceae</taxon>
        <taxon>Micromonospora</taxon>
    </lineage>
</organism>
<sequence>MTDLVVRNDQQLDLATTSDQAIERLAEWARVADAAYGIATKLCGTTFAPKAYRGKPEEATAAILAGAELGLGPMAALRAFDDIQGTPAPKAITLRAIVQSRGHALEVIEADATHCIVEGKRRDSERWQRLEWTIERATTAGYVAKNPKWKTDPKAQLVARATAEMARWLDSAAIMGMPYSSEELGDEPAAVRPRLTRVTAAEILGQPADADDVPVTGEQLRTLGGLFRAKGITSADEGLTFVGDVAGRFIGATADLTTIEADRVIARLRELPDEQPDTDEDWPAPAEIGGAQ</sequence>